<dbReference type="InterPro" id="IPR029028">
    <property type="entry name" value="Alpha/beta_knot_MTases"/>
</dbReference>
<dbReference type="SMART" id="SM00967">
    <property type="entry name" value="SpoU_sub_bind"/>
    <property type="match status" value="1"/>
</dbReference>
<dbReference type="Pfam" id="PF08032">
    <property type="entry name" value="SpoU_sub_bind"/>
    <property type="match status" value="1"/>
</dbReference>
<dbReference type="InterPro" id="IPR004441">
    <property type="entry name" value="rRNA_MeTrfase_TrmH"/>
</dbReference>
<dbReference type="GO" id="GO:0008173">
    <property type="term" value="F:RNA methyltransferase activity"/>
    <property type="evidence" value="ECO:0007669"/>
    <property type="project" value="InterPro"/>
</dbReference>
<dbReference type="InterPro" id="IPR029064">
    <property type="entry name" value="Ribosomal_eL30-like_sf"/>
</dbReference>
<evidence type="ECO:0000256" key="1">
    <source>
        <dbReference type="ARBA" id="ARBA00022603"/>
    </source>
</evidence>
<dbReference type="GO" id="GO:0032259">
    <property type="term" value="P:methylation"/>
    <property type="evidence" value="ECO:0007669"/>
    <property type="project" value="UniProtKB-KW"/>
</dbReference>
<dbReference type="SUPFAM" id="SSF75217">
    <property type="entry name" value="alpha/beta knot"/>
    <property type="match status" value="1"/>
</dbReference>
<dbReference type="Pfam" id="PF00588">
    <property type="entry name" value="SpoU_methylase"/>
    <property type="match status" value="1"/>
</dbReference>
<dbReference type="GO" id="GO:0005829">
    <property type="term" value="C:cytosol"/>
    <property type="evidence" value="ECO:0007669"/>
    <property type="project" value="TreeGrafter"/>
</dbReference>
<dbReference type="PANTHER" id="PTHR46429">
    <property type="entry name" value="23S RRNA (GUANOSINE-2'-O-)-METHYLTRANSFERASE RLMB"/>
    <property type="match status" value="1"/>
</dbReference>
<dbReference type="NCBIfam" id="TIGR00186">
    <property type="entry name" value="rRNA_methyl_3"/>
    <property type="match status" value="1"/>
</dbReference>
<name>A0A9D1UHD4_9BACT</name>
<protein>
    <submittedName>
        <fullName evidence="4">23S rRNA (Guanosine(2251)-2'-O)-methyltransferase RlmB</fullName>
    </submittedName>
</protein>
<dbReference type="AlphaFoldDB" id="A0A9D1UHD4"/>
<dbReference type="InterPro" id="IPR001537">
    <property type="entry name" value="SpoU_MeTrfase"/>
</dbReference>
<evidence type="ECO:0000313" key="4">
    <source>
        <dbReference type="EMBL" id="HIW87929.1"/>
    </source>
</evidence>
<reference evidence="4" key="2">
    <citation type="submission" date="2021-04" db="EMBL/GenBank/DDBJ databases">
        <authorList>
            <person name="Gilroy R."/>
        </authorList>
    </citation>
    <scope>NUCLEOTIDE SEQUENCE</scope>
    <source>
        <strain evidence="4">Gambia16-930</strain>
    </source>
</reference>
<dbReference type="Gene3D" id="3.40.1280.10">
    <property type="match status" value="1"/>
</dbReference>
<feature type="domain" description="RNA 2-O ribose methyltransferase substrate binding" evidence="3">
    <location>
        <begin position="6"/>
        <end position="83"/>
    </location>
</feature>
<dbReference type="EMBL" id="DXGG01000208">
    <property type="protein sequence ID" value="HIW87929.1"/>
    <property type="molecule type" value="Genomic_DNA"/>
</dbReference>
<gene>
    <name evidence="4" type="primary">rlmB</name>
    <name evidence="4" type="ORF">IAC47_06620</name>
</gene>
<evidence type="ECO:0000256" key="2">
    <source>
        <dbReference type="ARBA" id="ARBA00022679"/>
    </source>
</evidence>
<dbReference type="GO" id="GO:0003723">
    <property type="term" value="F:RNA binding"/>
    <property type="evidence" value="ECO:0007669"/>
    <property type="project" value="InterPro"/>
</dbReference>
<dbReference type="CDD" id="cd18103">
    <property type="entry name" value="SpoU-like_RlmB"/>
    <property type="match status" value="1"/>
</dbReference>
<dbReference type="Gene3D" id="3.30.1330.30">
    <property type="match status" value="1"/>
</dbReference>
<reference evidence="4" key="1">
    <citation type="journal article" date="2021" name="PeerJ">
        <title>Extensive microbial diversity within the chicken gut microbiome revealed by metagenomics and culture.</title>
        <authorList>
            <person name="Gilroy R."/>
            <person name="Ravi A."/>
            <person name="Getino M."/>
            <person name="Pursley I."/>
            <person name="Horton D.L."/>
            <person name="Alikhan N.F."/>
            <person name="Baker D."/>
            <person name="Gharbi K."/>
            <person name="Hall N."/>
            <person name="Watson M."/>
            <person name="Adriaenssens E.M."/>
            <person name="Foster-Nyarko E."/>
            <person name="Jarju S."/>
            <person name="Secka A."/>
            <person name="Antonio M."/>
            <person name="Oren A."/>
            <person name="Chaudhuri R.R."/>
            <person name="La Ragione R."/>
            <person name="Hildebrand F."/>
            <person name="Pallen M.J."/>
        </authorList>
    </citation>
    <scope>NUCLEOTIDE SEQUENCE</scope>
    <source>
        <strain evidence="4">Gambia16-930</strain>
    </source>
</reference>
<proteinExistence type="predicted"/>
<evidence type="ECO:0000259" key="3">
    <source>
        <dbReference type="SMART" id="SM00967"/>
    </source>
</evidence>
<accession>A0A9D1UHD4</accession>
<sequence length="248" mass="27700">MQDNQIIYGLRPVIEAVRSGKRIDRIFFQTNLQGRLFNELKEEIARSGIKINQQYVPVEKLDRLTHRQNHQGVVAQLPLIEYHDLEQVLDEVVEKGENPFLLMLDGVTDVRNLGAIARSAECAGVHALILPQQSTAPVNQDAIKTSAGALLRLPVCRTDNAKTVVRLVQTLGLRVYAVTEKAQKTLYTKMDAVHPLMLIMGSEDKGINPQLLRIADDLVYIPMKGNIESLNVSVAAGIALYEVVRQRM</sequence>
<dbReference type="GO" id="GO:0006396">
    <property type="term" value="P:RNA processing"/>
    <property type="evidence" value="ECO:0007669"/>
    <property type="project" value="InterPro"/>
</dbReference>
<organism evidence="4 5">
    <name type="scientific">Candidatus Onthomorpha intestinigallinarum</name>
    <dbReference type="NCBI Taxonomy" id="2840880"/>
    <lineage>
        <taxon>Bacteria</taxon>
        <taxon>Pseudomonadati</taxon>
        <taxon>Bacteroidota</taxon>
        <taxon>Bacteroidia</taxon>
        <taxon>Bacteroidales</taxon>
        <taxon>Candidatus Onthomorpha</taxon>
    </lineage>
</organism>
<evidence type="ECO:0000313" key="5">
    <source>
        <dbReference type="Proteomes" id="UP000824267"/>
    </source>
</evidence>
<dbReference type="InterPro" id="IPR013123">
    <property type="entry name" value="SpoU_subst-bd"/>
</dbReference>
<comment type="caution">
    <text evidence="4">The sequence shown here is derived from an EMBL/GenBank/DDBJ whole genome shotgun (WGS) entry which is preliminary data.</text>
</comment>
<keyword evidence="1" id="KW-0489">Methyltransferase</keyword>
<dbReference type="PANTHER" id="PTHR46429:SF1">
    <property type="entry name" value="23S RRNA (GUANOSINE-2'-O-)-METHYLTRANSFERASE RLMB"/>
    <property type="match status" value="1"/>
</dbReference>
<keyword evidence="2" id="KW-0808">Transferase</keyword>
<dbReference type="Proteomes" id="UP000824267">
    <property type="component" value="Unassembled WGS sequence"/>
</dbReference>
<dbReference type="SUPFAM" id="SSF55315">
    <property type="entry name" value="L30e-like"/>
    <property type="match status" value="1"/>
</dbReference>
<dbReference type="InterPro" id="IPR029026">
    <property type="entry name" value="tRNA_m1G_MTases_N"/>
</dbReference>